<protein>
    <submittedName>
        <fullName evidence="1">Uncharacterized protein</fullName>
    </submittedName>
</protein>
<gene>
    <name evidence="1" type="ORF">EGH23_25170</name>
</gene>
<evidence type="ECO:0000313" key="1">
    <source>
        <dbReference type="EMBL" id="MBX0298155.1"/>
    </source>
</evidence>
<dbReference type="RefSeq" id="WP_220582734.1">
    <property type="nucleotide sequence ID" value="NZ_RKLT01000041.1"/>
</dbReference>
<reference evidence="1 2" key="1">
    <citation type="submission" date="2021-06" db="EMBL/GenBank/DDBJ databases">
        <title>Halomicroarcula sp. a new haloarchaeum isolated from saline soil.</title>
        <authorList>
            <person name="Duran-Viseras A."/>
            <person name="Sanchez-Porro C."/>
            <person name="Ventosa A."/>
        </authorList>
    </citation>
    <scope>NUCLEOTIDE SEQUENCE [LARGE SCALE GENOMIC DNA]</scope>
    <source>
        <strain evidence="1 2">F27</strain>
    </source>
</reference>
<accession>A0AAW4PJE8</accession>
<sequence>MTDHAIRDVVEQKRAKLLDDSNGLNAAAAAHPHAARTIGVGLLALDEVVPARDWFRALAQTWIATANDNWEAKYKTGSRADAVAGPWREYIRGLYSAVLAGHNVERTVSTVLERTTASFVETLDKRQTAQQLDLARALSSTLVDDTATVEHVRTLRQNLETTGTPARKDHYEPYIRIVQHLNWDNDAMVAYGVHELVMSHGRFRDADIIRNSVAYKATALLALARRAGASIAYSYETIPDAVNGDTYYPVVE</sequence>
<dbReference type="Proteomes" id="UP001430455">
    <property type="component" value="Unassembled WGS sequence"/>
</dbReference>
<organism evidence="1 2">
    <name type="scientific">Haloarcula nitratireducens</name>
    <dbReference type="NCBI Taxonomy" id="2487749"/>
    <lineage>
        <taxon>Archaea</taxon>
        <taxon>Methanobacteriati</taxon>
        <taxon>Methanobacteriota</taxon>
        <taxon>Stenosarchaea group</taxon>
        <taxon>Halobacteria</taxon>
        <taxon>Halobacteriales</taxon>
        <taxon>Haloarculaceae</taxon>
        <taxon>Haloarcula</taxon>
    </lineage>
</organism>
<dbReference type="AlphaFoldDB" id="A0AAW4PJE8"/>
<keyword evidence="2" id="KW-1185">Reference proteome</keyword>
<evidence type="ECO:0000313" key="2">
    <source>
        <dbReference type="Proteomes" id="UP001430455"/>
    </source>
</evidence>
<comment type="caution">
    <text evidence="1">The sequence shown here is derived from an EMBL/GenBank/DDBJ whole genome shotgun (WGS) entry which is preliminary data.</text>
</comment>
<proteinExistence type="predicted"/>
<name>A0AAW4PJE8_9EURY</name>
<dbReference type="EMBL" id="RKLT01000041">
    <property type="protein sequence ID" value="MBX0298155.1"/>
    <property type="molecule type" value="Genomic_DNA"/>
</dbReference>